<comment type="similarity">
    <text evidence="9">Belongs to the DHPS family.</text>
</comment>
<dbReference type="InterPro" id="IPR000489">
    <property type="entry name" value="Pterin-binding_dom"/>
</dbReference>
<protein>
    <recommendedName>
        <fullName evidence="4 9">Dihydropteroate synthase</fullName>
        <shortName evidence="9">DHPS</shortName>
        <ecNumber evidence="4 9">2.5.1.15</ecNumber>
    </recommendedName>
    <alternativeName>
        <fullName evidence="9">Dihydropteroate pyrophosphorylase</fullName>
    </alternativeName>
</protein>
<evidence type="ECO:0000313" key="11">
    <source>
        <dbReference type="EMBL" id="ABC28105.1"/>
    </source>
</evidence>
<evidence type="ECO:0000256" key="8">
    <source>
        <dbReference type="ARBA" id="ARBA00022909"/>
    </source>
</evidence>
<evidence type="ECO:0000259" key="10">
    <source>
        <dbReference type="PROSITE" id="PS50972"/>
    </source>
</evidence>
<keyword evidence="8 9" id="KW-0289">Folate biosynthesis</keyword>
<evidence type="ECO:0000256" key="3">
    <source>
        <dbReference type="ARBA" id="ARBA00004763"/>
    </source>
</evidence>
<dbReference type="PROSITE" id="PS00792">
    <property type="entry name" value="DHPS_1"/>
    <property type="match status" value="1"/>
</dbReference>
<evidence type="ECO:0000256" key="9">
    <source>
        <dbReference type="RuleBase" id="RU361205"/>
    </source>
</evidence>
<dbReference type="PANTHER" id="PTHR20941">
    <property type="entry name" value="FOLATE SYNTHESIS PROTEINS"/>
    <property type="match status" value="1"/>
</dbReference>
<dbReference type="AlphaFoldDB" id="Q2SML9"/>
<comment type="pathway">
    <text evidence="3 9">Cofactor biosynthesis; tetrahydrofolate biosynthesis; 7,8-dihydrofolate from 2-amino-4-hydroxy-6-hydroxymethyl-7,8-dihydropteridine diphosphate and 4-aminobenzoate: step 1/2.</text>
</comment>
<proteinExistence type="inferred from homology"/>
<sequence length="275" mass="28918">MKLTLPNSVLDLSAPVVMGVLNVTPDSFSDGGRFLSPDDALSQVEKMVTEGAAFIDIGGESTRPGAAPVTVSQELDRVCPLVEAVRARFDVNISVDTSTPEVMRESVVLGADLINDVRALSREGALEAAASSGAAICLMHMKGEPGAMQDNPTYTDIVKEVSSYLGERRSVALEAGIDIDRIMLDPGFGFGKTLEHNLVLMKHLQVFVDMGSPVLVGVSRKSMLGMITGKAVEERLIASVSAAAVAIYNGARIIRAHDVGATVDAIKVAAAIRGV</sequence>
<dbReference type="Gene3D" id="3.20.20.20">
    <property type="entry name" value="Dihydropteroate synthase-like"/>
    <property type="match status" value="1"/>
</dbReference>
<dbReference type="HOGENOM" id="CLU_008023_0_3_6"/>
<reference evidence="11 12" key="1">
    <citation type="journal article" date="2005" name="Nucleic Acids Res.">
        <title>Genomic blueprint of Hahella chejuensis, a marine microbe producing an algicidal agent.</title>
        <authorList>
            <person name="Jeong H."/>
            <person name="Yim J.H."/>
            <person name="Lee C."/>
            <person name="Choi S.-H."/>
            <person name="Park Y.K."/>
            <person name="Yoon S.H."/>
            <person name="Hur C.-G."/>
            <person name="Kang H.-Y."/>
            <person name="Kim D."/>
            <person name="Lee H.H."/>
            <person name="Park K.H."/>
            <person name="Park S.-H."/>
            <person name="Park H.-S."/>
            <person name="Lee H.K."/>
            <person name="Oh T.K."/>
            <person name="Kim J.F."/>
        </authorList>
    </citation>
    <scope>NUCLEOTIDE SEQUENCE [LARGE SCALE GENOMIC DNA]</scope>
    <source>
        <strain evidence="11 12">KCTC 2396</strain>
    </source>
</reference>
<dbReference type="NCBIfam" id="TIGR01496">
    <property type="entry name" value="DHPS"/>
    <property type="match status" value="1"/>
</dbReference>
<dbReference type="RefSeq" id="WP_011395178.1">
    <property type="nucleotide sequence ID" value="NC_007645.1"/>
</dbReference>
<keyword evidence="7 9" id="KW-0460">Magnesium</keyword>
<name>Q2SML9_HAHCH</name>
<dbReference type="UniPathway" id="UPA00077">
    <property type="reaction ID" value="UER00156"/>
</dbReference>
<dbReference type="EMBL" id="CP000155">
    <property type="protein sequence ID" value="ABC28105.1"/>
    <property type="molecule type" value="Genomic_DNA"/>
</dbReference>
<comment type="function">
    <text evidence="9">Catalyzes the condensation of para-aminobenzoate (pABA) with 6-hydroxymethyl-7,8-dihydropterin diphosphate (DHPt-PP) to form 7,8-dihydropteroate (H2Pte), the immediate precursor of folate derivatives.</text>
</comment>
<evidence type="ECO:0000256" key="5">
    <source>
        <dbReference type="ARBA" id="ARBA00022679"/>
    </source>
</evidence>
<organism evidence="11 12">
    <name type="scientific">Hahella chejuensis (strain KCTC 2396)</name>
    <dbReference type="NCBI Taxonomy" id="349521"/>
    <lineage>
        <taxon>Bacteria</taxon>
        <taxon>Pseudomonadati</taxon>
        <taxon>Pseudomonadota</taxon>
        <taxon>Gammaproteobacteria</taxon>
        <taxon>Oceanospirillales</taxon>
        <taxon>Hahellaceae</taxon>
        <taxon>Hahella</taxon>
    </lineage>
</organism>
<dbReference type="GO" id="GO:0046872">
    <property type="term" value="F:metal ion binding"/>
    <property type="evidence" value="ECO:0007669"/>
    <property type="project" value="UniProtKB-KW"/>
</dbReference>
<dbReference type="GO" id="GO:0004156">
    <property type="term" value="F:dihydropteroate synthase activity"/>
    <property type="evidence" value="ECO:0007669"/>
    <property type="project" value="UniProtKB-EC"/>
</dbReference>
<dbReference type="Proteomes" id="UP000000238">
    <property type="component" value="Chromosome"/>
</dbReference>
<dbReference type="InterPro" id="IPR006390">
    <property type="entry name" value="DHP_synth_dom"/>
</dbReference>
<dbReference type="PANTHER" id="PTHR20941:SF1">
    <property type="entry name" value="FOLIC ACID SYNTHESIS PROTEIN FOL1"/>
    <property type="match status" value="1"/>
</dbReference>
<dbReference type="InterPro" id="IPR045031">
    <property type="entry name" value="DHP_synth-like"/>
</dbReference>
<dbReference type="GO" id="GO:0005829">
    <property type="term" value="C:cytosol"/>
    <property type="evidence" value="ECO:0007669"/>
    <property type="project" value="TreeGrafter"/>
</dbReference>
<comment type="cofactor">
    <cofactor evidence="2 9">
        <name>Mg(2+)</name>
        <dbReference type="ChEBI" id="CHEBI:18420"/>
    </cofactor>
</comment>
<evidence type="ECO:0000256" key="4">
    <source>
        <dbReference type="ARBA" id="ARBA00012458"/>
    </source>
</evidence>
<dbReference type="eggNOG" id="COG0294">
    <property type="taxonomic scope" value="Bacteria"/>
</dbReference>
<keyword evidence="5 9" id="KW-0808">Transferase</keyword>
<evidence type="ECO:0000256" key="1">
    <source>
        <dbReference type="ARBA" id="ARBA00000012"/>
    </source>
</evidence>
<evidence type="ECO:0000256" key="7">
    <source>
        <dbReference type="ARBA" id="ARBA00022842"/>
    </source>
</evidence>
<dbReference type="PROSITE" id="PS50972">
    <property type="entry name" value="PTERIN_BINDING"/>
    <property type="match status" value="1"/>
</dbReference>
<dbReference type="OrthoDB" id="9811744at2"/>
<dbReference type="SUPFAM" id="SSF51717">
    <property type="entry name" value="Dihydropteroate synthetase-like"/>
    <property type="match status" value="1"/>
</dbReference>
<evidence type="ECO:0000313" key="12">
    <source>
        <dbReference type="Proteomes" id="UP000000238"/>
    </source>
</evidence>
<dbReference type="Pfam" id="PF00809">
    <property type="entry name" value="Pterin_bind"/>
    <property type="match status" value="1"/>
</dbReference>
<evidence type="ECO:0000256" key="6">
    <source>
        <dbReference type="ARBA" id="ARBA00022723"/>
    </source>
</evidence>
<dbReference type="GO" id="GO:0046654">
    <property type="term" value="P:tetrahydrofolate biosynthetic process"/>
    <property type="evidence" value="ECO:0007669"/>
    <property type="project" value="UniProtKB-UniPathway"/>
</dbReference>
<dbReference type="KEGG" id="hch:HCH_01233"/>
<dbReference type="EC" id="2.5.1.15" evidence="4 9"/>
<dbReference type="STRING" id="349521.HCH_01233"/>
<gene>
    <name evidence="11" type="primary">folP</name>
    <name evidence="11" type="ordered locus">HCH_01233</name>
</gene>
<dbReference type="InterPro" id="IPR011005">
    <property type="entry name" value="Dihydropteroate_synth-like_sf"/>
</dbReference>
<keyword evidence="6 9" id="KW-0479">Metal-binding</keyword>
<accession>Q2SML9</accession>
<dbReference type="CDD" id="cd00739">
    <property type="entry name" value="DHPS"/>
    <property type="match status" value="1"/>
</dbReference>
<keyword evidence="12" id="KW-1185">Reference proteome</keyword>
<dbReference type="GO" id="GO:0046656">
    <property type="term" value="P:folic acid biosynthetic process"/>
    <property type="evidence" value="ECO:0007669"/>
    <property type="project" value="UniProtKB-KW"/>
</dbReference>
<comment type="catalytic activity">
    <reaction evidence="1">
        <text>(7,8-dihydropterin-6-yl)methyl diphosphate + 4-aminobenzoate = 7,8-dihydropteroate + diphosphate</text>
        <dbReference type="Rhea" id="RHEA:19949"/>
        <dbReference type="ChEBI" id="CHEBI:17836"/>
        <dbReference type="ChEBI" id="CHEBI:17839"/>
        <dbReference type="ChEBI" id="CHEBI:33019"/>
        <dbReference type="ChEBI" id="CHEBI:72950"/>
        <dbReference type="EC" id="2.5.1.15"/>
    </reaction>
</comment>
<evidence type="ECO:0000256" key="2">
    <source>
        <dbReference type="ARBA" id="ARBA00001946"/>
    </source>
</evidence>
<feature type="domain" description="Pterin-binding" evidence="10">
    <location>
        <begin position="15"/>
        <end position="267"/>
    </location>
</feature>